<evidence type="ECO:0000259" key="2">
    <source>
        <dbReference type="Pfam" id="PF21666"/>
    </source>
</evidence>
<dbReference type="InterPro" id="IPR049192">
    <property type="entry name" value="DUF4246_C"/>
</dbReference>
<dbReference type="PANTHER" id="PTHR33119:SF1">
    <property type="entry name" value="FE2OG DIOXYGENASE DOMAIN-CONTAINING PROTEIN"/>
    <property type="match status" value="1"/>
</dbReference>
<dbReference type="PANTHER" id="PTHR33119">
    <property type="entry name" value="IFI3P"/>
    <property type="match status" value="1"/>
</dbReference>
<gene>
    <name evidence="3" type="ORF">M407DRAFT_69195</name>
</gene>
<reference evidence="4" key="2">
    <citation type="submission" date="2015-01" db="EMBL/GenBank/DDBJ databases">
        <title>Evolutionary Origins and Diversification of the Mycorrhizal Mutualists.</title>
        <authorList>
            <consortium name="DOE Joint Genome Institute"/>
            <consortium name="Mycorrhizal Genomics Consortium"/>
            <person name="Kohler A."/>
            <person name="Kuo A."/>
            <person name="Nagy L.G."/>
            <person name="Floudas D."/>
            <person name="Copeland A."/>
            <person name="Barry K.W."/>
            <person name="Cichocki N."/>
            <person name="Veneault-Fourrey C."/>
            <person name="LaButti K."/>
            <person name="Lindquist E.A."/>
            <person name="Lipzen A."/>
            <person name="Lundell T."/>
            <person name="Morin E."/>
            <person name="Murat C."/>
            <person name="Riley R."/>
            <person name="Ohm R."/>
            <person name="Sun H."/>
            <person name="Tunlid A."/>
            <person name="Henrissat B."/>
            <person name="Grigoriev I.V."/>
            <person name="Hibbett D.S."/>
            <person name="Martin F."/>
        </authorList>
    </citation>
    <scope>NUCLEOTIDE SEQUENCE [LARGE SCALE GENOMIC DNA]</scope>
    <source>
        <strain evidence="4">MUT 4182</strain>
    </source>
</reference>
<feature type="non-terminal residue" evidence="3">
    <location>
        <position position="1"/>
    </location>
</feature>
<dbReference type="Proteomes" id="UP000054248">
    <property type="component" value="Unassembled WGS sequence"/>
</dbReference>
<reference evidence="3 4" key="1">
    <citation type="submission" date="2014-04" db="EMBL/GenBank/DDBJ databases">
        <authorList>
            <consortium name="DOE Joint Genome Institute"/>
            <person name="Kuo A."/>
            <person name="Girlanda M."/>
            <person name="Perotto S."/>
            <person name="Kohler A."/>
            <person name="Nagy L.G."/>
            <person name="Floudas D."/>
            <person name="Copeland A."/>
            <person name="Barry K.W."/>
            <person name="Cichocki N."/>
            <person name="Veneault-Fourrey C."/>
            <person name="LaButti K."/>
            <person name="Lindquist E.A."/>
            <person name="Lipzen A."/>
            <person name="Lundell T."/>
            <person name="Morin E."/>
            <person name="Murat C."/>
            <person name="Sun H."/>
            <person name="Tunlid A."/>
            <person name="Henrissat B."/>
            <person name="Grigoriev I.V."/>
            <person name="Hibbett D.S."/>
            <person name="Martin F."/>
            <person name="Nordberg H.P."/>
            <person name="Cantor M.N."/>
            <person name="Hua S.X."/>
        </authorList>
    </citation>
    <scope>NUCLEOTIDE SEQUENCE [LARGE SCALE GENOMIC DNA]</scope>
    <source>
        <strain evidence="3 4">MUT 4182</strain>
    </source>
</reference>
<dbReference type="EMBL" id="KN822972">
    <property type="protein sequence ID" value="KIO30482.1"/>
    <property type="molecule type" value="Genomic_DNA"/>
</dbReference>
<evidence type="ECO:0000259" key="1">
    <source>
        <dbReference type="Pfam" id="PF14033"/>
    </source>
</evidence>
<dbReference type="STRING" id="1051891.A0A0C3M9V4"/>
<feature type="domain" description="DUF4246" evidence="1">
    <location>
        <begin position="51"/>
        <end position="445"/>
    </location>
</feature>
<evidence type="ECO:0000313" key="3">
    <source>
        <dbReference type="EMBL" id="KIO30482.1"/>
    </source>
</evidence>
<evidence type="ECO:0000313" key="4">
    <source>
        <dbReference type="Proteomes" id="UP000054248"/>
    </source>
</evidence>
<dbReference type="InterPro" id="IPR025340">
    <property type="entry name" value="DUF4246"/>
</dbReference>
<dbReference type="Pfam" id="PF14033">
    <property type="entry name" value="DUF4246"/>
    <property type="match status" value="1"/>
</dbReference>
<dbReference type="HOGENOM" id="CLU_012066_3_2_1"/>
<dbReference type="Pfam" id="PF21666">
    <property type="entry name" value="DUF4246_N"/>
    <property type="match status" value="1"/>
</dbReference>
<dbReference type="InterPro" id="IPR049207">
    <property type="entry name" value="DUF4246_N"/>
</dbReference>
<proteinExistence type="predicted"/>
<organism evidence="3 4">
    <name type="scientific">Tulasnella calospora MUT 4182</name>
    <dbReference type="NCBI Taxonomy" id="1051891"/>
    <lineage>
        <taxon>Eukaryota</taxon>
        <taxon>Fungi</taxon>
        <taxon>Dikarya</taxon>
        <taxon>Basidiomycota</taxon>
        <taxon>Agaricomycotina</taxon>
        <taxon>Agaricomycetes</taxon>
        <taxon>Cantharellales</taxon>
        <taxon>Tulasnellaceae</taxon>
        <taxon>Tulasnella</taxon>
    </lineage>
</organism>
<protein>
    <submittedName>
        <fullName evidence="3">Uncharacterized protein</fullName>
    </submittedName>
</protein>
<accession>A0A0C3M9V4</accession>
<keyword evidence="4" id="KW-1185">Reference proteome</keyword>
<name>A0A0C3M9V4_9AGAM</name>
<dbReference type="OrthoDB" id="415532at2759"/>
<sequence length="513" mass="59188">LQELKLQAISYSLRSKPSWWTQYKDETIRSKWKAEALVAPVEGDPILEPEVDYILDELAGYEKMRDEATGIQAGRQRPIYESDTLVPPELRDRLKEAVKALENVPEAQKDWRPRSNDQVLDLVHPSLYPIVYGRTMRYPEAVKPEERKIEDFQAIDWSFSRKFAWLSTDFKITEDGSSAKAVSYINNLHPSNTELYSIIEALVARFSFLFDRVLTDLICYEESFTLRINDGYYFKDDSEKPEQQEGEDDEEYEARVDTWNMQRPIDLPTVPSDGYTGDISNRSKTYTVRGKEVQIIVKLANIHLTPEKPVYPGGSWHVEGMANERIISSGIYYYDSENITESELQFRTVVGSDDLSIEQDDALGVMRVWGIKRHGPANQRVGATPTPAGRCLAFPNIYQHKVSPFELADKTKPGHRKIVALFLLDPEHPRFSTTDIPPQQAEWYEVAMQQAPKTSLFHKLPAEIMKETTRQLPNLMTLDEAQKYRLELMDERTAFVETQDENYFASDFNFCEH</sequence>
<dbReference type="AlphaFoldDB" id="A0A0C3M9V4"/>
<feature type="domain" description="DUF4246" evidence="2">
    <location>
        <begin position="2"/>
        <end position="35"/>
    </location>
</feature>